<feature type="chain" id="PRO_5014519230" evidence="1">
    <location>
        <begin position="22"/>
        <end position="184"/>
    </location>
</feature>
<dbReference type="KEGG" id="btho:Btheta7330_02686"/>
<protein>
    <submittedName>
        <fullName evidence="2">DUF4251 domain-containing protein</fullName>
    </submittedName>
</protein>
<dbReference type="Proteomes" id="UP001156218">
    <property type="component" value="Chromosome"/>
</dbReference>
<sequence length="184" mass="19997">MKKLSILSMLLLFISMGNIQAQTVKEESRKQKKAEQELLDQMFFDEAKQAIEMKNFILEADHVMFKYGTTAFVSPNTNFVAVKGNKAVVQVAFNIPISGPNGLGGITVNGNISRYKQTTDKKGNISVSMNVMGVGISAQVNIRLNKGSNNASVDISPNFNSNNFSLTGSLLPMAKANVFKGNSL</sequence>
<gene>
    <name evidence="2" type="ORF">GAN91_04235</name>
    <name evidence="4" type="ORF">KQP59_05290</name>
    <name evidence="3" type="ORF">KQP68_17920</name>
</gene>
<reference evidence="2 5" key="1">
    <citation type="journal article" date="2019" name="Nat. Med.">
        <title>A library of human gut bacterial isolates paired with longitudinal multiomics data enables mechanistic microbiome research.</title>
        <authorList>
            <person name="Poyet M."/>
            <person name="Groussin M."/>
            <person name="Gibbons S.M."/>
            <person name="Avila-Pacheco J."/>
            <person name="Jiang X."/>
            <person name="Kearney S.M."/>
            <person name="Perrotta A.R."/>
            <person name="Berdy B."/>
            <person name="Zhao S."/>
            <person name="Lieberman T.D."/>
            <person name="Swanson P.K."/>
            <person name="Smith M."/>
            <person name="Roesemann S."/>
            <person name="Alexander J.E."/>
            <person name="Rich S.A."/>
            <person name="Livny J."/>
            <person name="Vlamakis H."/>
            <person name="Clish C."/>
            <person name="Bullock K."/>
            <person name="Deik A."/>
            <person name="Scott J."/>
            <person name="Pierce K.A."/>
            <person name="Xavier R.J."/>
            <person name="Alm E.J."/>
        </authorList>
    </citation>
    <scope>NUCLEOTIDE SEQUENCE [LARGE SCALE GENOMIC DNA]</scope>
    <source>
        <strain evidence="2 5">BIOML-A162</strain>
    </source>
</reference>
<dbReference type="InterPro" id="IPR025347">
    <property type="entry name" value="DUF4251"/>
</dbReference>
<reference evidence="3 6" key="2">
    <citation type="submission" date="2021-06" db="EMBL/GenBank/DDBJ databases">
        <title>Interrogation of the integrated mobile genetic elements in gut-associated Bacteroides with a consensus prediction approach.</title>
        <authorList>
            <person name="Campbell D.E."/>
            <person name="Leigh J.R."/>
            <person name="Kim T."/>
            <person name="England W."/>
            <person name="Whitaker R.J."/>
            <person name="Degnan P.H."/>
        </authorList>
    </citation>
    <scope>NUCLEOTIDE SEQUENCE</scope>
    <source>
        <strain evidence="4">VPI-BTDOT2</strain>
        <strain evidence="3 6">WAL8669</strain>
    </source>
</reference>
<dbReference type="Pfam" id="PF14059">
    <property type="entry name" value="DUF4251"/>
    <property type="match status" value="1"/>
</dbReference>
<keyword evidence="1" id="KW-0732">Signal</keyword>
<dbReference type="EMBL" id="CP083680">
    <property type="protein sequence ID" value="UYU65438.1"/>
    <property type="molecule type" value="Genomic_DNA"/>
</dbReference>
<dbReference type="AlphaFoldDB" id="A0A0N7IA90"/>
<dbReference type="Gene3D" id="2.40.128.410">
    <property type="match status" value="1"/>
</dbReference>
<dbReference type="Proteomes" id="UP000436858">
    <property type="component" value="Unassembled WGS sequence"/>
</dbReference>
<name>A0A0N7IA90_BACT4</name>
<feature type="signal peptide" evidence="1">
    <location>
        <begin position="1"/>
        <end position="21"/>
    </location>
</feature>
<evidence type="ECO:0000313" key="6">
    <source>
        <dbReference type="Proteomes" id="UP001156218"/>
    </source>
</evidence>
<dbReference type="RefSeq" id="WP_011107608.1">
    <property type="nucleotide sequence ID" value="NZ_CAXSNJ010000010.1"/>
</dbReference>
<dbReference type="EMBL" id="CP083681">
    <property type="protein sequence ID" value="UYU72522.1"/>
    <property type="molecule type" value="Genomic_DNA"/>
</dbReference>
<proteinExistence type="predicted"/>
<organism evidence="2 5">
    <name type="scientific">Bacteroides thetaiotaomicron</name>
    <dbReference type="NCBI Taxonomy" id="818"/>
    <lineage>
        <taxon>Bacteria</taxon>
        <taxon>Pseudomonadati</taxon>
        <taxon>Bacteroidota</taxon>
        <taxon>Bacteroidia</taxon>
        <taxon>Bacteroidales</taxon>
        <taxon>Bacteroidaceae</taxon>
        <taxon>Bacteroides</taxon>
    </lineage>
</organism>
<evidence type="ECO:0000313" key="5">
    <source>
        <dbReference type="Proteomes" id="UP000436858"/>
    </source>
</evidence>
<dbReference type="OMA" id="VSMNVMG"/>
<evidence type="ECO:0000313" key="2">
    <source>
        <dbReference type="EMBL" id="KAB4486114.1"/>
    </source>
</evidence>
<dbReference type="DNASU" id="1074012"/>
<evidence type="ECO:0000256" key="1">
    <source>
        <dbReference type="SAM" id="SignalP"/>
    </source>
</evidence>
<dbReference type="EMBL" id="WCRY01000003">
    <property type="protein sequence ID" value="KAB4486114.1"/>
    <property type="molecule type" value="Genomic_DNA"/>
</dbReference>
<evidence type="ECO:0000313" key="3">
    <source>
        <dbReference type="EMBL" id="UYU65438.1"/>
    </source>
</evidence>
<dbReference type="GeneID" id="60927047"/>
<dbReference type="Proteomes" id="UP001156216">
    <property type="component" value="Chromosome"/>
</dbReference>
<accession>A0A0N7IA90</accession>
<evidence type="ECO:0000313" key="4">
    <source>
        <dbReference type="EMBL" id="UYU72522.1"/>
    </source>
</evidence>